<reference evidence="5" key="2">
    <citation type="submission" date="2025-08" db="UniProtKB">
        <authorList>
            <consortium name="Ensembl"/>
        </authorList>
    </citation>
    <scope>IDENTIFICATION</scope>
</reference>
<evidence type="ECO:0000256" key="4">
    <source>
        <dbReference type="PROSITE-ProRule" id="PRU00023"/>
    </source>
</evidence>
<evidence type="ECO:0000313" key="6">
    <source>
        <dbReference type="Proteomes" id="UP000472263"/>
    </source>
</evidence>
<name>A0A668AWA5_9TELE</name>
<dbReference type="AlphaFoldDB" id="A0A668AWA5"/>
<evidence type="ECO:0000256" key="2">
    <source>
        <dbReference type="ARBA" id="ARBA00022737"/>
    </source>
</evidence>
<proteinExistence type="inferred from homology"/>
<dbReference type="PROSITE" id="PS50088">
    <property type="entry name" value="ANK_REPEAT"/>
    <property type="match status" value="1"/>
</dbReference>
<dbReference type="PANTHER" id="PTHR24156">
    <property type="entry name" value="ANK_REP_REGION DOMAIN-CONTAINING PROTEIN"/>
    <property type="match status" value="1"/>
</dbReference>
<dbReference type="SMART" id="SM00248">
    <property type="entry name" value="ANK"/>
    <property type="match status" value="3"/>
</dbReference>
<reference evidence="5" key="1">
    <citation type="submission" date="2019-06" db="EMBL/GenBank/DDBJ databases">
        <authorList>
            <consortium name="Wellcome Sanger Institute Data Sharing"/>
        </authorList>
    </citation>
    <scope>NUCLEOTIDE SEQUENCE [LARGE SCALE GENOMIC DNA]</scope>
</reference>
<dbReference type="InterPro" id="IPR042637">
    <property type="entry name" value="AN34A/B/C"/>
</dbReference>
<accession>A0A668AWA5</accession>
<sequence length="233" mass="25248">MEWTDRDREVTEGGARETALGKLRLVRLLLEGGAQVNGRNPRGETAILAACKALRGEPTGPETVKLLTYLLQNKADPNAQDRAGRTPLMYACMERAGAQVASTLLAAGADPSMEDYSGASALVYAINAQHQPTLKVLMDACRAKGRDIIIIATEMDVNGGPVTRRYLNVPPSPDTSPVSLPFLCTAECKRGKSRQTRANAWRLISLAELTYLKREGENELPEQSEAHPAVAFC</sequence>
<dbReference type="GeneTree" id="ENSGT00390000012355"/>
<dbReference type="PROSITE" id="PS50297">
    <property type="entry name" value="ANK_REP_REGION"/>
    <property type="match status" value="1"/>
</dbReference>
<comment type="similarity">
    <text evidence="1">Belongs to the ANKRD34 family.</text>
</comment>
<keyword evidence="2" id="KW-0677">Repeat</keyword>
<dbReference type="SUPFAM" id="SSF48403">
    <property type="entry name" value="Ankyrin repeat"/>
    <property type="match status" value="1"/>
</dbReference>
<dbReference type="Gene3D" id="1.25.40.20">
    <property type="entry name" value="Ankyrin repeat-containing domain"/>
    <property type="match status" value="1"/>
</dbReference>
<dbReference type="PANTHER" id="PTHR24156:SF7">
    <property type="entry name" value="ANKYRIN REPEAT DOMAIN-CONTAINING PROTEIN 34B-LIKE"/>
    <property type="match status" value="1"/>
</dbReference>
<evidence type="ECO:0000313" key="5">
    <source>
        <dbReference type="Ensembl" id="ENSMMDP00005051031.1"/>
    </source>
</evidence>
<dbReference type="Ensembl" id="ENSMMDT00005052037.1">
    <property type="protein sequence ID" value="ENSMMDP00005051031.1"/>
    <property type="gene ID" value="ENSMMDG00005023093.1"/>
</dbReference>
<evidence type="ECO:0000256" key="1">
    <source>
        <dbReference type="ARBA" id="ARBA00010029"/>
    </source>
</evidence>
<dbReference type="InterPro" id="IPR036770">
    <property type="entry name" value="Ankyrin_rpt-contain_sf"/>
</dbReference>
<evidence type="ECO:0000256" key="3">
    <source>
        <dbReference type="ARBA" id="ARBA00023043"/>
    </source>
</evidence>
<reference evidence="5" key="3">
    <citation type="submission" date="2025-09" db="UniProtKB">
        <authorList>
            <consortium name="Ensembl"/>
        </authorList>
    </citation>
    <scope>IDENTIFICATION</scope>
</reference>
<protein>
    <submittedName>
        <fullName evidence="5">Uncharacterized protein</fullName>
    </submittedName>
</protein>
<keyword evidence="3 4" id="KW-0040">ANK repeat</keyword>
<organism evidence="5 6">
    <name type="scientific">Myripristis murdjan</name>
    <name type="common">pinecone soldierfish</name>
    <dbReference type="NCBI Taxonomy" id="586833"/>
    <lineage>
        <taxon>Eukaryota</taxon>
        <taxon>Metazoa</taxon>
        <taxon>Chordata</taxon>
        <taxon>Craniata</taxon>
        <taxon>Vertebrata</taxon>
        <taxon>Euteleostomi</taxon>
        <taxon>Actinopterygii</taxon>
        <taxon>Neopterygii</taxon>
        <taxon>Teleostei</taxon>
        <taxon>Neoteleostei</taxon>
        <taxon>Acanthomorphata</taxon>
        <taxon>Holocentriformes</taxon>
        <taxon>Holocentridae</taxon>
        <taxon>Myripristis</taxon>
    </lineage>
</organism>
<feature type="repeat" description="ANK" evidence="4">
    <location>
        <begin position="83"/>
        <end position="116"/>
    </location>
</feature>
<dbReference type="InterPro" id="IPR002110">
    <property type="entry name" value="Ankyrin_rpt"/>
</dbReference>
<keyword evidence="6" id="KW-1185">Reference proteome</keyword>
<dbReference type="InParanoid" id="A0A668AWA5"/>
<dbReference type="Proteomes" id="UP000472263">
    <property type="component" value="Chromosome 22"/>
</dbReference>
<dbReference type="Pfam" id="PF12796">
    <property type="entry name" value="Ank_2"/>
    <property type="match status" value="1"/>
</dbReference>